<feature type="domain" description="F-box" evidence="1">
    <location>
        <begin position="3"/>
        <end position="39"/>
    </location>
</feature>
<dbReference type="InterPro" id="IPR001810">
    <property type="entry name" value="F-box_dom"/>
</dbReference>
<protein>
    <recommendedName>
        <fullName evidence="1">F-box domain-containing protein</fullName>
    </recommendedName>
</protein>
<dbReference type="Pfam" id="PF07735">
    <property type="entry name" value="FBA_2"/>
    <property type="match status" value="1"/>
</dbReference>
<evidence type="ECO:0000313" key="3">
    <source>
        <dbReference type="Proteomes" id="UP000008281"/>
    </source>
</evidence>
<gene>
    <name evidence="2" type="ORF">CRE_22046</name>
</gene>
<dbReference type="Proteomes" id="UP000008281">
    <property type="component" value="Unassembled WGS sequence"/>
</dbReference>
<dbReference type="HOGENOM" id="CLU_028840_6_0_1"/>
<evidence type="ECO:0000259" key="1">
    <source>
        <dbReference type="PROSITE" id="PS50181"/>
    </source>
</evidence>
<proteinExistence type="predicted"/>
<dbReference type="InParanoid" id="E3N3J1"/>
<dbReference type="PROSITE" id="PS50181">
    <property type="entry name" value="FBOX"/>
    <property type="match status" value="1"/>
</dbReference>
<dbReference type="EMBL" id="DS268519">
    <property type="protein sequence ID" value="EFO85073.1"/>
    <property type="molecule type" value="Genomic_DNA"/>
</dbReference>
<organism evidence="3">
    <name type="scientific">Caenorhabditis remanei</name>
    <name type="common">Caenorhabditis vulgaris</name>
    <dbReference type="NCBI Taxonomy" id="31234"/>
    <lineage>
        <taxon>Eukaryota</taxon>
        <taxon>Metazoa</taxon>
        <taxon>Ecdysozoa</taxon>
        <taxon>Nematoda</taxon>
        <taxon>Chromadorea</taxon>
        <taxon>Rhabditida</taxon>
        <taxon>Rhabditina</taxon>
        <taxon>Rhabditomorpha</taxon>
        <taxon>Rhabditoidea</taxon>
        <taxon>Rhabditidae</taxon>
        <taxon>Peloderinae</taxon>
        <taxon>Caenorhabditis</taxon>
    </lineage>
</organism>
<keyword evidence="3" id="KW-1185">Reference proteome</keyword>
<dbReference type="OrthoDB" id="5910165at2759"/>
<dbReference type="PANTHER" id="PTHR21503:SF52">
    <property type="entry name" value="F-BOX DOMAIN-CONTAINING PROTEIN"/>
    <property type="match status" value="1"/>
</dbReference>
<evidence type="ECO:0000313" key="2">
    <source>
        <dbReference type="EMBL" id="EFO85073.1"/>
    </source>
</evidence>
<name>E3N3J1_CAERE</name>
<dbReference type="AlphaFoldDB" id="E3N3J1"/>
<sequence length="304" mass="34881">MPPLPLLRLPQLVLCEVFKSFSIVEKIKLSLCSKKMSRINISRLHSQKVIVVLDILNRNIRVHSENDEHIFDIFTYPHSGKSCISNTQQSFIACSAFISRGVQVFSKNHQERFRSIARNLLKMFQCKVTTNLSWYNSDLHQPMVSMLLDLQVKYKKLTISLHGSKDEILFNQISNKLELVEDLRISPTWLPGFSPVFTSWPKKITIMNSSWFTLEHLVSCTCTTITLGCSHLGNKDLDEILRKWKAGGFPNLEYLHVDRNYIKNNKTRLNPLELRGKVVQSDDGTKKATINTGNGRIEMSVTPF</sequence>
<dbReference type="PANTHER" id="PTHR21503">
    <property type="entry name" value="F-BOX-CONTAINING HYPOTHETICAL PROTEIN C.ELEGANS"/>
    <property type="match status" value="1"/>
</dbReference>
<dbReference type="InterPro" id="IPR012885">
    <property type="entry name" value="F-box_Sdz-33"/>
</dbReference>
<reference evidence="2" key="1">
    <citation type="submission" date="2007-07" db="EMBL/GenBank/DDBJ databases">
        <title>PCAP assembly of the Caenorhabditis remanei genome.</title>
        <authorList>
            <consortium name="The Caenorhabditis remanei Sequencing Consortium"/>
            <person name="Wilson R.K."/>
        </authorList>
    </citation>
    <scope>NUCLEOTIDE SEQUENCE [LARGE SCALE GENOMIC DNA]</scope>
    <source>
        <strain evidence="2">PB4641</strain>
    </source>
</reference>
<accession>E3N3J1</accession>